<feature type="region of interest" description="Disordered" evidence="7">
    <location>
        <begin position="1"/>
        <end position="92"/>
    </location>
</feature>
<evidence type="ECO:0000256" key="1">
    <source>
        <dbReference type="ARBA" id="ARBA00004123"/>
    </source>
</evidence>
<gene>
    <name evidence="9" type="ORF">MKZ38_005857</name>
</gene>
<evidence type="ECO:0000256" key="4">
    <source>
        <dbReference type="ARBA" id="ARBA00023125"/>
    </source>
</evidence>
<dbReference type="PANTHER" id="PTHR31845">
    <property type="entry name" value="FINGER DOMAIN PROTEIN, PUTATIVE-RELATED"/>
    <property type="match status" value="1"/>
</dbReference>
<evidence type="ECO:0000313" key="10">
    <source>
        <dbReference type="Proteomes" id="UP001201980"/>
    </source>
</evidence>
<dbReference type="CDD" id="cd00067">
    <property type="entry name" value="GAL4"/>
    <property type="match status" value="1"/>
</dbReference>
<proteinExistence type="predicted"/>
<dbReference type="InterPro" id="IPR051089">
    <property type="entry name" value="prtT"/>
</dbReference>
<feature type="compositionally biased region" description="Basic and acidic residues" evidence="7">
    <location>
        <begin position="127"/>
        <end position="143"/>
    </location>
</feature>
<dbReference type="Gene3D" id="4.10.240.10">
    <property type="entry name" value="Zn(2)-C6 fungal-type DNA-binding domain"/>
    <property type="match status" value="1"/>
</dbReference>
<evidence type="ECO:0000256" key="7">
    <source>
        <dbReference type="SAM" id="MobiDB-lite"/>
    </source>
</evidence>
<feature type="compositionally biased region" description="Low complexity" evidence="7">
    <location>
        <begin position="24"/>
        <end position="59"/>
    </location>
</feature>
<evidence type="ECO:0000256" key="3">
    <source>
        <dbReference type="ARBA" id="ARBA00023015"/>
    </source>
</evidence>
<dbReference type="GO" id="GO:0000981">
    <property type="term" value="F:DNA-binding transcription factor activity, RNA polymerase II-specific"/>
    <property type="evidence" value="ECO:0007669"/>
    <property type="project" value="InterPro"/>
</dbReference>
<evidence type="ECO:0000256" key="6">
    <source>
        <dbReference type="ARBA" id="ARBA00023242"/>
    </source>
</evidence>
<keyword evidence="3" id="KW-0805">Transcription regulation</keyword>
<dbReference type="InterPro" id="IPR001138">
    <property type="entry name" value="Zn2Cys6_DnaBD"/>
</dbReference>
<reference evidence="9" key="1">
    <citation type="submission" date="2022-07" db="EMBL/GenBank/DDBJ databases">
        <title>Draft genome sequence of Zalerion maritima ATCC 34329, a (micro)plastics degrading marine fungus.</title>
        <authorList>
            <person name="Paco A."/>
            <person name="Goncalves M.F.M."/>
            <person name="Rocha-Santos T.A.P."/>
            <person name="Alves A."/>
        </authorList>
    </citation>
    <scope>NUCLEOTIDE SEQUENCE</scope>
    <source>
        <strain evidence="9">ATCC 34329</strain>
    </source>
</reference>
<feature type="compositionally biased region" description="Pro residues" evidence="7">
    <location>
        <begin position="189"/>
        <end position="201"/>
    </location>
</feature>
<keyword evidence="4" id="KW-0238">DNA-binding</keyword>
<dbReference type="PROSITE" id="PS00463">
    <property type="entry name" value="ZN2_CY6_FUNGAL_1"/>
    <property type="match status" value="1"/>
</dbReference>
<dbReference type="GO" id="GO:0008270">
    <property type="term" value="F:zinc ion binding"/>
    <property type="evidence" value="ECO:0007669"/>
    <property type="project" value="InterPro"/>
</dbReference>
<evidence type="ECO:0000259" key="8">
    <source>
        <dbReference type="PROSITE" id="PS50048"/>
    </source>
</evidence>
<dbReference type="GO" id="GO:0006351">
    <property type="term" value="P:DNA-templated transcription"/>
    <property type="evidence" value="ECO:0007669"/>
    <property type="project" value="InterPro"/>
</dbReference>
<dbReference type="Pfam" id="PF04082">
    <property type="entry name" value="Fungal_trans"/>
    <property type="match status" value="1"/>
</dbReference>
<comment type="caution">
    <text evidence="9">The sequence shown here is derived from an EMBL/GenBank/DDBJ whole genome shotgun (WGS) entry which is preliminary data.</text>
</comment>
<dbReference type="GO" id="GO:0000976">
    <property type="term" value="F:transcription cis-regulatory region binding"/>
    <property type="evidence" value="ECO:0007669"/>
    <property type="project" value="TreeGrafter"/>
</dbReference>
<dbReference type="PANTHER" id="PTHR31845:SF21">
    <property type="entry name" value="REGULATORY PROTEIN LEU3"/>
    <property type="match status" value="1"/>
</dbReference>
<name>A0AAD5RJX6_9PEZI</name>
<dbReference type="SUPFAM" id="SSF57701">
    <property type="entry name" value="Zn2/Cys6 DNA-binding domain"/>
    <property type="match status" value="1"/>
</dbReference>
<evidence type="ECO:0000256" key="2">
    <source>
        <dbReference type="ARBA" id="ARBA00022723"/>
    </source>
</evidence>
<dbReference type="CDD" id="cd12148">
    <property type="entry name" value="fungal_TF_MHR"/>
    <property type="match status" value="1"/>
</dbReference>
<dbReference type="GO" id="GO:0005634">
    <property type="term" value="C:nucleus"/>
    <property type="evidence" value="ECO:0007669"/>
    <property type="project" value="UniProtKB-SubCell"/>
</dbReference>
<keyword evidence="2" id="KW-0479">Metal-binding</keyword>
<comment type="subcellular location">
    <subcellularLocation>
        <location evidence="1">Nucleus</location>
    </subcellularLocation>
</comment>
<organism evidence="9 10">
    <name type="scientific">Zalerion maritima</name>
    <dbReference type="NCBI Taxonomy" id="339359"/>
    <lineage>
        <taxon>Eukaryota</taxon>
        <taxon>Fungi</taxon>
        <taxon>Dikarya</taxon>
        <taxon>Ascomycota</taxon>
        <taxon>Pezizomycotina</taxon>
        <taxon>Sordariomycetes</taxon>
        <taxon>Lulworthiomycetidae</taxon>
        <taxon>Lulworthiales</taxon>
        <taxon>Lulworthiaceae</taxon>
        <taxon>Zalerion</taxon>
    </lineage>
</organism>
<keyword evidence="6" id="KW-0539">Nucleus</keyword>
<accession>A0AAD5RJX6</accession>
<protein>
    <recommendedName>
        <fullName evidence="8">Zn(2)-C6 fungal-type domain-containing protein</fullName>
    </recommendedName>
</protein>
<dbReference type="PROSITE" id="PS50048">
    <property type="entry name" value="ZN2_CY6_FUNGAL_2"/>
    <property type="match status" value="1"/>
</dbReference>
<sequence>MEAATQARIEPPPLSPGSSNDGRPSPSNTPGTTSTSAGPRSVVSATPASAAQAPPGAGTVESWLRKRGRRGATCVPCKKAKTKCRPSSVPEEPCQRCKAQGYDCLTQVRQGNRGWGAPGEPPTRRRRADDEARYNRRDTDEARRRKQSGHTAPSGAHIASTQASYISFTHPPVPVHPTSSSSTLRQPPGGSPGPGLRPVPQPSLSRAWESTVFNGPEIEAYFQTYIDFFHPHFPILPSTILQDPNRCYETSEILFWTIVLIACRHDDKDRGRLNFLADTVPPELWSSLSTPPLSLASVNTLILLCAWPLPTIRFMTDPSPVFTGMAMNSCLLLGLHTGRAGHRDFFLMPNTASFTDEEAALTWAGYNIVSQQVSTYMGLPSTTLFTHQVDALLSPHEVSSFEFPKQFICILDCSRLLSRVSKAMTAQVSAFSGVSHATIAEYEEEFSLLEARHTSDSSSSAEDTIIQLTLRHTLLEIQSYYFLPPPTSASTTSTSLSLHTQERILRAYHTSRRLLTGSITTDSRSRTLSEGSFPLRTFPHWRFRSILLAACIVFKVIQSASLTANVRLSLNTDAQKRSVASQCIEALKACSIRPGDLPERASGLFQAYWEFTRKMARGGNPVGGDAELCLEFTQRLGASVTFDCVKRWKEHAPIPKKPATSSTGALGLASKELGADPSTATSTDTMTGNSPGGLDFDMAAIDWGSFLEDFDWNFNTGF</sequence>
<dbReference type="InterPro" id="IPR007219">
    <property type="entry name" value="XnlR_reg_dom"/>
</dbReference>
<keyword evidence="5" id="KW-0804">Transcription</keyword>
<evidence type="ECO:0000256" key="5">
    <source>
        <dbReference type="ARBA" id="ARBA00023163"/>
    </source>
</evidence>
<dbReference type="AlphaFoldDB" id="A0AAD5RJX6"/>
<dbReference type="Proteomes" id="UP001201980">
    <property type="component" value="Unassembled WGS sequence"/>
</dbReference>
<keyword evidence="10" id="KW-1185">Reference proteome</keyword>
<feature type="domain" description="Zn(2)-C6 fungal-type" evidence="8">
    <location>
        <begin position="73"/>
        <end position="106"/>
    </location>
</feature>
<dbReference type="InterPro" id="IPR036864">
    <property type="entry name" value="Zn2-C6_fun-type_DNA-bd_sf"/>
</dbReference>
<feature type="region of interest" description="Disordered" evidence="7">
    <location>
        <begin position="109"/>
        <end position="203"/>
    </location>
</feature>
<evidence type="ECO:0000313" key="9">
    <source>
        <dbReference type="EMBL" id="KAJ2896133.1"/>
    </source>
</evidence>
<dbReference type="EMBL" id="JAKWBI020000352">
    <property type="protein sequence ID" value="KAJ2896133.1"/>
    <property type="molecule type" value="Genomic_DNA"/>
</dbReference>